<comment type="caution">
    <text evidence="2">The sequence shown here is derived from an EMBL/GenBank/DDBJ whole genome shotgun (WGS) entry which is preliminary data.</text>
</comment>
<evidence type="ECO:0000313" key="2">
    <source>
        <dbReference type="EMBL" id="RJG36790.1"/>
    </source>
</evidence>
<keyword evidence="3" id="KW-1185">Reference proteome</keyword>
<name>A0A418Y983_9GAMM</name>
<evidence type="ECO:0000259" key="1">
    <source>
        <dbReference type="SMART" id="SM00860"/>
    </source>
</evidence>
<dbReference type="SUPFAM" id="SSF160631">
    <property type="entry name" value="SMI1/KNR4-like"/>
    <property type="match status" value="1"/>
</dbReference>
<dbReference type="InterPro" id="IPR037883">
    <property type="entry name" value="Knr4/Smi1-like_sf"/>
</dbReference>
<dbReference type="Gene3D" id="3.40.1580.10">
    <property type="entry name" value="SMI1/KNR4-like"/>
    <property type="match status" value="1"/>
</dbReference>
<dbReference type="EMBL" id="QZCH01000069">
    <property type="protein sequence ID" value="RJG36790.1"/>
    <property type="molecule type" value="Genomic_DNA"/>
</dbReference>
<gene>
    <name evidence="2" type="ORF">D1Z90_20230</name>
</gene>
<dbReference type="RefSeq" id="WP_119912584.1">
    <property type="nucleotide sequence ID" value="NZ_QZCH01000069.1"/>
</dbReference>
<proteinExistence type="predicted"/>
<dbReference type="OrthoDB" id="5880263at2"/>
<dbReference type="AlphaFoldDB" id="A0A418Y983"/>
<reference evidence="2 3" key="1">
    <citation type="submission" date="2018-09" db="EMBL/GenBank/DDBJ databases">
        <authorList>
            <person name="Wang F."/>
        </authorList>
    </citation>
    <scope>NUCLEOTIDE SEQUENCE [LARGE SCALE GENOMIC DNA]</scope>
    <source>
        <strain evidence="2 3">PLHSC7-2</strain>
    </source>
</reference>
<dbReference type="SMART" id="SM00860">
    <property type="entry name" value="SMI1_KNR4"/>
    <property type="match status" value="1"/>
</dbReference>
<dbReference type="InterPro" id="IPR018958">
    <property type="entry name" value="Knr4/Smi1-like_dom"/>
</dbReference>
<dbReference type="Pfam" id="PF14568">
    <property type="entry name" value="SUKH_6"/>
    <property type="match status" value="1"/>
</dbReference>
<feature type="domain" description="Knr4/Smi1-like" evidence="1">
    <location>
        <begin position="25"/>
        <end position="146"/>
    </location>
</feature>
<protein>
    <submittedName>
        <fullName evidence="2">SMI1/KNR4 family protein</fullName>
    </submittedName>
</protein>
<accession>A0A418Y983</accession>
<evidence type="ECO:0000313" key="3">
    <source>
        <dbReference type="Proteomes" id="UP000283255"/>
    </source>
</evidence>
<organism evidence="2 3">
    <name type="scientific">Motilimonas pumila</name>
    <dbReference type="NCBI Taxonomy" id="2303987"/>
    <lineage>
        <taxon>Bacteria</taxon>
        <taxon>Pseudomonadati</taxon>
        <taxon>Pseudomonadota</taxon>
        <taxon>Gammaproteobacteria</taxon>
        <taxon>Alteromonadales</taxon>
        <taxon>Alteromonadales genera incertae sedis</taxon>
        <taxon>Motilimonas</taxon>
    </lineage>
</organism>
<dbReference type="Proteomes" id="UP000283255">
    <property type="component" value="Unassembled WGS sequence"/>
</dbReference>
<sequence length="153" mass="17554">MPSDFYKKATKLIDKYKSEAYFIGKRDNSIISKAEESLGFFLPPSYLLFVSNYGAGSFCGEEFYGITNENFENSSIPNAVWLTLNSRKKYNLPDELILIMGLDDGSYYAISTNKEDKEIEGWVVLWSPIDEDISIIDNSFGEFFFRRINEALD</sequence>
<reference evidence="2 3" key="2">
    <citation type="submission" date="2019-01" db="EMBL/GenBank/DDBJ databases">
        <title>Motilimonas pumilus sp. nov., isolated from the gut of sea cucumber (Apostichopus japonicus).</title>
        <authorList>
            <person name="Wang F.-Q."/>
            <person name="Ren L.-H."/>
            <person name="Lin Y.-W."/>
            <person name="Sun G.-H."/>
            <person name="Du Z.-J."/>
            <person name="Zhao J.-X."/>
            <person name="Liu X.-J."/>
            <person name="Liu L.-J."/>
        </authorList>
    </citation>
    <scope>NUCLEOTIDE SEQUENCE [LARGE SCALE GENOMIC DNA]</scope>
    <source>
        <strain evidence="2 3">PLHSC7-2</strain>
    </source>
</reference>